<reference evidence="4" key="1">
    <citation type="journal article" date="2014" name="Genome Announc.">
        <title>Draft Genome Sequence of Marine Flavobacterium Jejuia pallidilutea Strain 11shimoA1 and Pigmentation Mutants.</title>
        <authorList>
            <person name="Takatani N."/>
            <person name="Nakanishi M."/>
            <person name="Meirelles P."/>
            <person name="Mino S."/>
            <person name="Suda W."/>
            <person name="Oshima K."/>
            <person name="Hattori M."/>
            <person name="Ohkuma M."/>
            <person name="Hosokawa M."/>
            <person name="Miyashita K."/>
            <person name="Thompson F.L."/>
            <person name="Niwa A."/>
            <person name="Sawabe T."/>
            <person name="Sawabe T."/>
        </authorList>
    </citation>
    <scope>NUCLEOTIDE SEQUENCE [LARGE SCALE GENOMIC DNA]</scope>
    <source>
        <strain evidence="4">JCM 19538</strain>
    </source>
</reference>
<dbReference type="AlphaFoldDB" id="A0A098LS83"/>
<evidence type="ECO:0000259" key="2">
    <source>
        <dbReference type="Pfam" id="PF18962"/>
    </source>
</evidence>
<organism evidence="3 4">
    <name type="scientific">Jejuia pallidilutea</name>
    <dbReference type="NCBI Taxonomy" id="504487"/>
    <lineage>
        <taxon>Bacteria</taxon>
        <taxon>Pseudomonadati</taxon>
        <taxon>Bacteroidota</taxon>
        <taxon>Flavobacteriia</taxon>
        <taxon>Flavobacteriales</taxon>
        <taxon>Flavobacteriaceae</taxon>
        <taxon>Jejuia</taxon>
    </lineage>
</organism>
<dbReference type="OrthoDB" id="9800925at2"/>
<evidence type="ECO:0000313" key="3">
    <source>
        <dbReference type="EMBL" id="GAL89751.1"/>
    </source>
</evidence>
<accession>A0A098LS83</accession>
<sequence>MKKNYLHTIFNTKLLQLYLLFLFVTVSHAQVVLESEIKITDLGLHFNGSKIGGSDPDNGNPEAYDFFFGRNISAHGDAVKTYKEYVFMTWYRGGKLDRHMMLSRYNTITGTLATIEFPHRHTGFQNRWWIGESHNTIAVGISPLDGTIHLLYDMHAYSPTKPSDGSLAQDYFRYSYSIKDAASLPDDEFTLDKFVKNSNGGYKHLRMPGVAPQSEFLALTYPKFFQNDLGDLLMFMREGGNNNGMYKFIKYDANTGTWGNFIDFNSLNARRQPGIEHNWGLYGDIKYVNGKIRIGFQRRLADNNDKYMYQNGVYYAYSDDQTGATEWKNHRGEPFSLPLFDADKIKVMEPGDYVETTGKDRVRIVGGFDWTVTANGDVHIKSQVRDLDNNVTKDLHTYKPAGATEFITSEDFSGGAAFYTSGASVFLIGLNNGRVYVEKADGGTNNFERVYEATGGRRYDHGVVHIENGKAYYYLMEDSSGSAQPLYLQIIDLDVDPVDPTLPNNFTIQSVGETCVDKNNGKLIINAAAAFNYTTTINGETYNFIKDITIEDLPPGTYNFCIDMDGINRSNCYEVTIEAAQDLTGKIEVSKQSANVSVQTGKGPYTVIKNGKQLFETYQSNFSLDVNHGDKIQIKSKEACQGEMEKTINLLQDLKAYPNPSTGLFEMYIPNSIDTIDLEVYNIQSQLVVSKTFTASAGKVQLNLENKPKGIYFVKVNLEKPVFIKLIKK</sequence>
<dbReference type="Proteomes" id="UP000030184">
    <property type="component" value="Unassembled WGS sequence"/>
</dbReference>
<dbReference type="Pfam" id="PF18962">
    <property type="entry name" value="Por_Secre_tail"/>
    <property type="match status" value="1"/>
</dbReference>
<gene>
    <name evidence="3" type="ORF">JCM19538_3228</name>
</gene>
<dbReference type="EMBL" id="BBNY01000053">
    <property type="protein sequence ID" value="GAL89751.1"/>
    <property type="molecule type" value="Genomic_DNA"/>
</dbReference>
<dbReference type="InterPro" id="IPR026444">
    <property type="entry name" value="Secre_tail"/>
</dbReference>
<proteinExistence type="predicted"/>
<dbReference type="Pfam" id="PF15892">
    <property type="entry name" value="BNR_4"/>
    <property type="match status" value="1"/>
</dbReference>
<evidence type="ECO:0000313" key="4">
    <source>
        <dbReference type="Proteomes" id="UP000030184"/>
    </source>
</evidence>
<dbReference type="RefSeq" id="WP_081965619.1">
    <property type="nucleotide sequence ID" value="NZ_BBNY01000053.1"/>
</dbReference>
<protein>
    <submittedName>
        <fullName evidence="3">Type IV pilus biogenesis protein PilO</fullName>
    </submittedName>
</protein>
<keyword evidence="1" id="KW-0732">Signal</keyword>
<name>A0A098LS83_9FLAO</name>
<feature type="domain" description="Secretion system C-terminal sorting" evidence="2">
    <location>
        <begin position="657"/>
        <end position="720"/>
    </location>
</feature>
<comment type="caution">
    <text evidence="3">The sequence shown here is derived from an EMBL/GenBank/DDBJ whole genome shotgun (WGS) entry which is preliminary data.</text>
</comment>
<dbReference type="NCBIfam" id="TIGR04183">
    <property type="entry name" value="Por_Secre_tail"/>
    <property type="match status" value="1"/>
</dbReference>
<keyword evidence="4" id="KW-1185">Reference proteome</keyword>
<evidence type="ECO:0000256" key="1">
    <source>
        <dbReference type="ARBA" id="ARBA00022729"/>
    </source>
</evidence>